<comment type="function">
    <text evidence="1 7">Binds 16S rRNA, required for the assembly of 30S particles and may also be responsible for determining the conformation of the 16S rRNA at the A site.</text>
</comment>
<dbReference type="Pfam" id="PF00253">
    <property type="entry name" value="Ribosomal_S14"/>
    <property type="match status" value="1"/>
</dbReference>
<evidence type="ECO:0000313" key="8">
    <source>
        <dbReference type="EMBL" id="MFC0207261.1"/>
    </source>
</evidence>
<dbReference type="GO" id="GO:0005840">
    <property type="term" value="C:ribosome"/>
    <property type="evidence" value="ECO:0007669"/>
    <property type="project" value="UniProtKB-KW"/>
</dbReference>
<comment type="caution">
    <text evidence="8">The sequence shown here is derived from an EMBL/GenBank/DDBJ whole genome shotgun (WGS) entry which is preliminary data.</text>
</comment>
<evidence type="ECO:0000313" key="9">
    <source>
        <dbReference type="Proteomes" id="UP001589755"/>
    </source>
</evidence>
<comment type="similarity">
    <text evidence="2 7">Belongs to the universal ribosomal protein uS14 family.</text>
</comment>
<evidence type="ECO:0000256" key="3">
    <source>
        <dbReference type="ARBA" id="ARBA00022980"/>
    </source>
</evidence>
<accession>A0ABV6D3Q8</accession>
<dbReference type="PROSITE" id="PS00527">
    <property type="entry name" value="RIBOSOMAL_S14"/>
    <property type="match status" value="1"/>
</dbReference>
<proteinExistence type="inferred from homology"/>
<dbReference type="RefSeq" id="WP_261518517.1">
    <property type="nucleotide sequence ID" value="NZ_JAODNW010000001.1"/>
</dbReference>
<dbReference type="PANTHER" id="PTHR19836">
    <property type="entry name" value="30S RIBOSOMAL PROTEIN S14"/>
    <property type="match status" value="1"/>
</dbReference>
<dbReference type="EMBL" id="JBHLXD010000003">
    <property type="protein sequence ID" value="MFC0207261.1"/>
    <property type="molecule type" value="Genomic_DNA"/>
</dbReference>
<keyword evidence="7" id="KW-0699">rRNA-binding</keyword>
<keyword evidence="9" id="KW-1185">Reference proteome</keyword>
<protein>
    <recommendedName>
        <fullName evidence="5 7">Small ribosomal subunit protein uS14</fullName>
    </recommendedName>
</protein>
<keyword evidence="4 7" id="KW-0687">Ribonucleoprotein</keyword>
<dbReference type="InterPro" id="IPR018271">
    <property type="entry name" value="Ribosomal_uS14_CS"/>
</dbReference>
<comment type="subunit">
    <text evidence="6 7">Part of the 30S ribosomal subunit. Contacts proteins S3 and S10.</text>
</comment>
<dbReference type="SUPFAM" id="SSF57716">
    <property type="entry name" value="Glucocorticoid receptor-like (DNA-binding domain)"/>
    <property type="match status" value="1"/>
</dbReference>
<evidence type="ECO:0000256" key="7">
    <source>
        <dbReference type="HAMAP-Rule" id="MF_00537"/>
    </source>
</evidence>
<evidence type="ECO:0000256" key="2">
    <source>
        <dbReference type="ARBA" id="ARBA00009083"/>
    </source>
</evidence>
<gene>
    <name evidence="7 8" type="primary">rpsN</name>
    <name evidence="8" type="ORF">ACFFJ2_02485</name>
</gene>
<evidence type="ECO:0000256" key="6">
    <source>
        <dbReference type="ARBA" id="ARBA00047110"/>
    </source>
</evidence>
<evidence type="ECO:0000256" key="1">
    <source>
        <dbReference type="ARBA" id="ARBA00003686"/>
    </source>
</evidence>
<evidence type="ECO:0000256" key="4">
    <source>
        <dbReference type="ARBA" id="ARBA00023274"/>
    </source>
</evidence>
<dbReference type="PANTHER" id="PTHR19836:SF19">
    <property type="entry name" value="SMALL RIBOSOMAL SUBUNIT PROTEIN US14M"/>
    <property type="match status" value="1"/>
</dbReference>
<dbReference type="Gene3D" id="1.10.287.1480">
    <property type="match status" value="1"/>
</dbReference>
<dbReference type="InterPro" id="IPR023036">
    <property type="entry name" value="Ribosomal_uS14_bac/plastid"/>
</dbReference>
<name>A0ABV6D3Q8_9HYPH</name>
<keyword evidence="3 7" id="KW-0689">Ribosomal protein</keyword>
<organism evidence="8 9">
    <name type="scientific">Chelativorans intermedius</name>
    <dbReference type="NCBI Taxonomy" id="515947"/>
    <lineage>
        <taxon>Bacteria</taxon>
        <taxon>Pseudomonadati</taxon>
        <taxon>Pseudomonadota</taxon>
        <taxon>Alphaproteobacteria</taxon>
        <taxon>Hyphomicrobiales</taxon>
        <taxon>Phyllobacteriaceae</taxon>
        <taxon>Chelativorans</taxon>
    </lineage>
</organism>
<reference evidence="8 9" key="1">
    <citation type="submission" date="2024-09" db="EMBL/GenBank/DDBJ databases">
        <authorList>
            <person name="Sun Q."/>
            <person name="Mori K."/>
        </authorList>
    </citation>
    <scope>NUCLEOTIDE SEQUENCE [LARGE SCALE GENOMIC DNA]</scope>
    <source>
        <strain evidence="8 9">CCM 8543</strain>
    </source>
</reference>
<dbReference type="NCBIfam" id="NF006477">
    <property type="entry name" value="PRK08881.1"/>
    <property type="match status" value="1"/>
</dbReference>
<dbReference type="InterPro" id="IPR001209">
    <property type="entry name" value="Ribosomal_uS14"/>
</dbReference>
<evidence type="ECO:0000256" key="5">
    <source>
        <dbReference type="ARBA" id="ARBA00035167"/>
    </source>
</evidence>
<sequence length="101" mass="11642">MAKVSAIEKNKRRRKMVDRYAAKRAALKAIIKDQSKPMDERFKAQLQLAALPRNSSKTRIRNRCDVTGRPRAYYRKLKMSRVALRELGNNGLIPGLVKSSW</sequence>
<dbReference type="Proteomes" id="UP001589755">
    <property type="component" value="Unassembled WGS sequence"/>
</dbReference>
<keyword evidence="7" id="KW-0694">RNA-binding</keyword>
<dbReference type="HAMAP" id="MF_00537">
    <property type="entry name" value="Ribosomal_uS14_1"/>
    <property type="match status" value="1"/>
</dbReference>